<dbReference type="EMBL" id="QNRR01000001">
    <property type="protein sequence ID" value="RBP47513.1"/>
    <property type="molecule type" value="Genomic_DNA"/>
</dbReference>
<dbReference type="AlphaFoldDB" id="A0A366HTA8"/>
<organism evidence="2 3">
    <name type="scientific">Roseimicrobium gellanilyticum</name>
    <dbReference type="NCBI Taxonomy" id="748857"/>
    <lineage>
        <taxon>Bacteria</taxon>
        <taxon>Pseudomonadati</taxon>
        <taxon>Verrucomicrobiota</taxon>
        <taxon>Verrucomicrobiia</taxon>
        <taxon>Verrucomicrobiales</taxon>
        <taxon>Verrucomicrobiaceae</taxon>
        <taxon>Roseimicrobium</taxon>
    </lineage>
</organism>
<proteinExistence type="predicted"/>
<accession>A0A366HTA8</accession>
<name>A0A366HTA8_9BACT</name>
<comment type="caution">
    <text evidence="2">The sequence shown here is derived from an EMBL/GenBank/DDBJ whole genome shotgun (WGS) entry which is preliminary data.</text>
</comment>
<evidence type="ECO:0000313" key="2">
    <source>
        <dbReference type="EMBL" id="RBP47513.1"/>
    </source>
</evidence>
<evidence type="ECO:0000313" key="3">
    <source>
        <dbReference type="Proteomes" id="UP000253426"/>
    </source>
</evidence>
<dbReference type="Gene3D" id="3.30.450.40">
    <property type="match status" value="1"/>
</dbReference>
<gene>
    <name evidence="2" type="ORF">DES53_101310</name>
</gene>
<sequence>MDATGSTGKAARDFIVLTLLLAGANHLLGQNDPGWLGLNPTPWLIPSMLVGIRYGFIPGLLTGLVTSAGVALAVSQKEVITLAEALHLHSYHMLALVVAGAVAGEAGSILGKSRRALAQESAQLSEENTRLHSQLQIINDTRHQLQQRLAVYNAPLCPLDEDLARIFNHPPEQFNTQLLHALHRATGMVSAAIYEVRDHVLHQLASLHPTTPLKESLLLTATPLAEKALAAQALASVPDATELTQAQPFLAAFPWMDGRGHTCVLLIQDMPLESYTLQNLARLELIISWASALAALRQDFTRHSERGANVSHQEFSTLLSEAINTDQTHGIPSIMLRIDPPATGTPIRRKSVSLPSTAITAQLADENALAVLLPFSGQAEAAGLSRALVQTIPGARIRHHVVSGESSAEDLWQLLQQAS</sequence>
<keyword evidence="1" id="KW-1133">Transmembrane helix</keyword>
<keyword evidence="1" id="KW-0472">Membrane</keyword>
<reference evidence="2 3" key="1">
    <citation type="submission" date="2018-06" db="EMBL/GenBank/DDBJ databases">
        <title>Genomic Encyclopedia of Type Strains, Phase IV (KMG-IV): sequencing the most valuable type-strain genomes for metagenomic binning, comparative biology and taxonomic classification.</title>
        <authorList>
            <person name="Goeker M."/>
        </authorList>
    </citation>
    <scope>NUCLEOTIDE SEQUENCE [LARGE SCALE GENOMIC DNA]</scope>
    <source>
        <strain evidence="2 3">DSM 25532</strain>
    </source>
</reference>
<keyword evidence="3" id="KW-1185">Reference proteome</keyword>
<dbReference type="RefSeq" id="WP_113956442.1">
    <property type="nucleotide sequence ID" value="NZ_QNRR01000001.1"/>
</dbReference>
<evidence type="ECO:0000256" key="1">
    <source>
        <dbReference type="SAM" id="Phobius"/>
    </source>
</evidence>
<dbReference type="Proteomes" id="UP000253426">
    <property type="component" value="Unassembled WGS sequence"/>
</dbReference>
<feature type="transmembrane region" description="Helical" evidence="1">
    <location>
        <begin position="86"/>
        <end position="104"/>
    </location>
</feature>
<keyword evidence="1" id="KW-0812">Transmembrane</keyword>
<feature type="transmembrane region" description="Helical" evidence="1">
    <location>
        <begin position="53"/>
        <end position="74"/>
    </location>
</feature>
<evidence type="ECO:0008006" key="4">
    <source>
        <dbReference type="Google" id="ProtNLM"/>
    </source>
</evidence>
<protein>
    <recommendedName>
        <fullName evidence="4">PelD-like GGDEF domain-containing protein</fullName>
    </recommendedName>
</protein>
<dbReference type="InterPro" id="IPR029016">
    <property type="entry name" value="GAF-like_dom_sf"/>
</dbReference>